<comment type="caution">
    <text evidence="2">The sequence shown here is derived from an EMBL/GenBank/DDBJ whole genome shotgun (WGS) entry which is preliminary data.</text>
</comment>
<name>A0A7C8I2K9_9PLEO</name>
<dbReference type="EMBL" id="JAADJZ010000017">
    <property type="protein sequence ID" value="KAF2869208.1"/>
    <property type="molecule type" value="Genomic_DNA"/>
</dbReference>
<dbReference type="PANTHER" id="PTHR33112">
    <property type="entry name" value="DOMAIN PROTEIN, PUTATIVE-RELATED"/>
    <property type="match status" value="1"/>
</dbReference>
<evidence type="ECO:0000313" key="2">
    <source>
        <dbReference type="EMBL" id="KAF2869208.1"/>
    </source>
</evidence>
<dbReference type="OrthoDB" id="2958217at2759"/>
<protein>
    <submittedName>
        <fullName evidence="2">Heterokaryon incompatibility protein-domain-containing protein</fullName>
    </submittedName>
</protein>
<keyword evidence="3" id="KW-1185">Reference proteome</keyword>
<evidence type="ECO:0000313" key="3">
    <source>
        <dbReference type="Proteomes" id="UP000481861"/>
    </source>
</evidence>
<proteinExistence type="predicted"/>
<dbReference type="InterPro" id="IPR010730">
    <property type="entry name" value="HET"/>
</dbReference>
<reference evidence="2 3" key="1">
    <citation type="submission" date="2020-01" db="EMBL/GenBank/DDBJ databases">
        <authorList>
            <consortium name="DOE Joint Genome Institute"/>
            <person name="Haridas S."/>
            <person name="Albert R."/>
            <person name="Binder M."/>
            <person name="Bloem J."/>
            <person name="Labutti K."/>
            <person name="Salamov A."/>
            <person name="Andreopoulos B."/>
            <person name="Baker S.E."/>
            <person name="Barry K."/>
            <person name="Bills G."/>
            <person name="Bluhm B.H."/>
            <person name="Cannon C."/>
            <person name="Castanera R."/>
            <person name="Culley D.E."/>
            <person name="Daum C."/>
            <person name="Ezra D."/>
            <person name="Gonzalez J.B."/>
            <person name="Henrissat B."/>
            <person name="Kuo A."/>
            <person name="Liang C."/>
            <person name="Lipzen A."/>
            <person name="Lutzoni F."/>
            <person name="Magnuson J."/>
            <person name="Mondo S."/>
            <person name="Nolan M."/>
            <person name="Ohm R."/>
            <person name="Pangilinan J."/>
            <person name="Park H.-J.H."/>
            <person name="Ramirez L."/>
            <person name="Alfaro M."/>
            <person name="Sun H."/>
            <person name="Tritt A."/>
            <person name="Yoshinaga Y."/>
            <person name="Zwiers L.-H.L."/>
            <person name="Turgeon B.G."/>
            <person name="Goodwin S.B."/>
            <person name="Spatafora J.W."/>
            <person name="Crous P.W."/>
            <person name="Grigoriev I.V."/>
        </authorList>
    </citation>
    <scope>NUCLEOTIDE SEQUENCE [LARGE SCALE GENOMIC DNA]</scope>
    <source>
        <strain evidence="2 3">CBS 611.86</strain>
    </source>
</reference>
<dbReference type="PANTHER" id="PTHR33112:SF10">
    <property type="entry name" value="TOL"/>
    <property type="match status" value="1"/>
</dbReference>
<accession>A0A7C8I2K9</accession>
<dbReference type="AlphaFoldDB" id="A0A7C8I2K9"/>
<sequence>MITRKLGVRYLWIDSLCIIQDCTSDWEKESPKMCDIYQNALFTISATHATDSTEGCFRPREGNVVRPTELSINVSFWDTSKKTVFLYFAPLHDYFGIGEGESDFEEKAKPLESRAWVLQESVLSRRTLSYTGNGLEWACQQSHCAETWPDRTARSNFKHHATRFASGRKHPAGKDTRTTHLERWNEWEAWQNLLYDYTSRKLTYSKDRLAAIRGVAEAYRQALGITYLAGLWKEFLIYDLCWKAEGLGTGNIDHNPYRDEFPLAPSWSWASTNGVIKNNVAMVHRISRARVPPIPLAILRHVDLEAVSASQLGSIVITGYTRDVKITTSGFSFYLYDLEDRYLEASLNLDQELPLPCQMTFLLLVNSYPAQLPHTHAGGMALLCMAIMPCAETGYYKRVGMARMGVNDWLSNKDAGGVWPASWAGRRANSFARWQVRRGIRPRLHWENFVQAGWGTDVPRLSPEQMAPGKIHWETVTIV</sequence>
<organism evidence="2 3">
    <name type="scientific">Massariosphaeria phaeospora</name>
    <dbReference type="NCBI Taxonomy" id="100035"/>
    <lineage>
        <taxon>Eukaryota</taxon>
        <taxon>Fungi</taxon>
        <taxon>Dikarya</taxon>
        <taxon>Ascomycota</taxon>
        <taxon>Pezizomycotina</taxon>
        <taxon>Dothideomycetes</taxon>
        <taxon>Pleosporomycetidae</taxon>
        <taxon>Pleosporales</taxon>
        <taxon>Pleosporales incertae sedis</taxon>
        <taxon>Massariosphaeria</taxon>
    </lineage>
</organism>
<dbReference type="Proteomes" id="UP000481861">
    <property type="component" value="Unassembled WGS sequence"/>
</dbReference>
<dbReference type="Pfam" id="PF06985">
    <property type="entry name" value="HET"/>
    <property type="match status" value="1"/>
</dbReference>
<evidence type="ECO:0000259" key="1">
    <source>
        <dbReference type="Pfam" id="PF06985"/>
    </source>
</evidence>
<gene>
    <name evidence="2" type="ORF">BDV95DRAFT_114969</name>
</gene>
<feature type="domain" description="Heterokaryon incompatibility" evidence="1">
    <location>
        <begin position="2"/>
        <end position="120"/>
    </location>
</feature>